<dbReference type="Pfam" id="PF01336">
    <property type="entry name" value="tRNA_anti-codon"/>
    <property type="match status" value="1"/>
</dbReference>
<feature type="binding site" evidence="8">
    <location>
        <begin position="218"/>
        <end position="220"/>
    </location>
    <ligand>
        <name>ATP</name>
        <dbReference type="ChEBI" id="CHEBI:30616"/>
    </ligand>
</feature>
<dbReference type="InterPro" id="IPR004524">
    <property type="entry name" value="Asp-tRNA-ligase_1"/>
</dbReference>
<dbReference type="InterPro" id="IPR047089">
    <property type="entry name" value="Asp-tRNA-ligase_1_N"/>
</dbReference>
<dbReference type="InterPro" id="IPR002312">
    <property type="entry name" value="Asp/Asn-tRNA-synth_IIb"/>
</dbReference>
<accession>A0A1S9M1M7</accession>
<dbReference type="InterPro" id="IPR047090">
    <property type="entry name" value="AspRS_core"/>
</dbReference>
<feature type="domain" description="Aminoacyl-transfer RNA synthetases class-II family profile" evidence="9">
    <location>
        <begin position="145"/>
        <end position="559"/>
    </location>
</feature>
<dbReference type="Gene3D" id="2.40.50.140">
    <property type="entry name" value="Nucleic acid-binding proteins"/>
    <property type="match status" value="1"/>
</dbReference>
<dbReference type="STRING" id="180978.B2G44_01310"/>
<dbReference type="InterPro" id="IPR045864">
    <property type="entry name" value="aa-tRNA-synth_II/BPL/LPL"/>
</dbReference>
<feature type="binding site" evidence="8">
    <location>
        <position position="473"/>
    </location>
    <ligand>
        <name>ATP</name>
        <dbReference type="ChEBI" id="CHEBI:30616"/>
    </ligand>
</feature>
<evidence type="ECO:0000256" key="6">
    <source>
        <dbReference type="ARBA" id="ARBA00022917"/>
    </source>
</evidence>
<dbReference type="InterPro" id="IPR004364">
    <property type="entry name" value="Aa-tRNA-synt_II"/>
</dbReference>
<organism evidence="11 12">
    <name type="scientific">Candidatus Phytoplasma citri</name>
    <dbReference type="NCBI Taxonomy" id="180978"/>
    <lineage>
        <taxon>Bacteria</taxon>
        <taxon>Bacillati</taxon>
        <taxon>Mycoplasmatota</taxon>
        <taxon>Mollicutes</taxon>
        <taxon>Acholeplasmatales</taxon>
        <taxon>Acholeplasmataceae</taxon>
        <taxon>Candidatus Phytoplasma</taxon>
        <taxon>16SrII (Peanut WB group)</taxon>
    </lineage>
</organism>
<keyword evidence="3 8" id="KW-0436">Ligase</keyword>
<dbReference type="GO" id="GO:0004815">
    <property type="term" value="F:aspartate-tRNA ligase activity"/>
    <property type="evidence" value="ECO:0007669"/>
    <property type="project" value="UniProtKB-UniRule"/>
</dbReference>
<feature type="binding site" evidence="8">
    <location>
        <position position="227"/>
    </location>
    <ligand>
        <name>ATP</name>
        <dbReference type="ChEBI" id="CHEBI:30616"/>
    </ligand>
</feature>
<dbReference type="CDD" id="cd04317">
    <property type="entry name" value="EcAspRS_like_N"/>
    <property type="match status" value="1"/>
</dbReference>
<comment type="function">
    <text evidence="8">Catalyzes the attachment of L-aspartate to tRNA(Asp) in a two-step reaction: L-aspartate is first activated by ATP to form Asp-AMP and then transferred to the acceptor end of tRNA(Asp).</text>
</comment>
<comment type="catalytic activity">
    <reaction evidence="8">
        <text>tRNA(Asp) + L-aspartate + ATP = L-aspartyl-tRNA(Asp) + AMP + diphosphate</text>
        <dbReference type="Rhea" id="RHEA:19649"/>
        <dbReference type="Rhea" id="RHEA-COMP:9660"/>
        <dbReference type="Rhea" id="RHEA-COMP:9678"/>
        <dbReference type="ChEBI" id="CHEBI:29991"/>
        <dbReference type="ChEBI" id="CHEBI:30616"/>
        <dbReference type="ChEBI" id="CHEBI:33019"/>
        <dbReference type="ChEBI" id="CHEBI:78442"/>
        <dbReference type="ChEBI" id="CHEBI:78516"/>
        <dbReference type="ChEBI" id="CHEBI:456215"/>
        <dbReference type="EC" id="6.1.1.12"/>
    </reaction>
</comment>
<keyword evidence="6 8" id="KW-0648">Protein biosynthesis</keyword>
<reference evidence="11 12" key="1">
    <citation type="submission" date="2017-02" db="EMBL/GenBank/DDBJ databases">
        <title>A draft genome of 'Candidatus Phytoplasma aurantifolia' the agent of the witches-broom disease of lime.</title>
        <authorList>
            <person name="Foissac X."/>
            <person name="Carle P."/>
        </authorList>
    </citation>
    <scope>NUCLEOTIDE SEQUENCE [LARGE SCALE GENOMIC DNA]</scope>
    <source>
        <strain evidence="11 12">WBDL</strain>
    </source>
</reference>
<dbReference type="Proteomes" id="UP001383392">
    <property type="component" value="Unassembled WGS sequence"/>
</dbReference>
<dbReference type="CDD" id="cd00777">
    <property type="entry name" value="AspRS_core"/>
    <property type="match status" value="1"/>
</dbReference>
<comment type="caution">
    <text evidence="8">Lacks conserved residue(s) required for the propagation of feature annotation.</text>
</comment>
<sequence>MSKYSYNNNEINLKNQGELVFLKGWIARKRNLRNKIFLMLRDFSGLIQLVIEQNHPQYLEISKITIETVIEVKGLVVERINKNPNLKTGDIEIVISQLYVLSEAKPLPLVVEDKNISNESHRLKYRYLDLRKEKQKKYLLQRHYITQNIRQTLISQGFFELETPILAKSTPEGALDYLVPSRLYPESFYALPQSPQLFKQLYMIAGFEKYFQIARCFRDEDLRSDRQPEFTQVDIEISFWSQEEIMNLVEKIMICLIKNFKNYAIEKPFFKLTYDQAMKKYGSDKPDLRFDLCIENLTNFFNLSEISSEIIHKFDILGIRLILSEKSLLNKKTISKYCHWIKNQYQLDLYYLIKIDNKIQGNFVNYLNKELNFLKNNEYCFCVFDSSMGKSYNAYEALGFLRNKLAKDLNLIDAQKLSLLWIIDFPLLIFDDIENKYKTMHHPFTKPEDYLILDQNPHEAKACAYDLVWNGYEIGGGSLRNYQYDYQKKIFHTLGFSEVEMHKQFGFFLEALQYGTPPHGGVALGLDRIVMLLTDTDNIKDVIAFPKTQTAQDLMLQTPATVTQKQLNILSLSFLSKEDN</sequence>
<proteinExistence type="inferred from homology"/>
<dbReference type="NCBIfam" id="NF001750">
    <property type="entry name" value="PRK00476.1"/>
    <property type="match status" value="1"/>
</dbReference>
<comment type="caution">
    <text evidence="11">The sequence shown here is derived from an EMBL/GenBank/DDBJ whole genome shotgun (WGS) entry which is preliminary data.</text>
</comment>
<keyword evidence="8" id="KW-0963">Cytoplasm</keyword>
<dbReference type="GO" id="GO:0005737">
    <property type="term" value="C:cytoplasm"/>
    <property type="evidence" value="ECO:0007669"/>
    <property type="project" value="UniProtKB-SubCell"/>
</dbReference>
<comment type="similarity">
    <text evidence="1 8">Belongs to the class-II aminoacyl-tRNA synthetase family. Type 1 subfamily.</text>
</comment>
<evidence type="ECO:0000313" key="10">
    <source>
        <dbReference type="EMBL" id="MEK0309153.1"/>
    </source>
</evidence>
<dbReference type="InterPro" id="IPR006195">
    <property type="entry name" value="aa-tRNA-synth_II"/>
</dbReference>
<evidence type="ECO:0000313" key="12">
    <source>
        <dbReference type="Proteomes" id="UP000189722"/>
    </source>
</evidence>
<dbReference type="SUPFAM" id="SSF55681">
    <property type="entry name" value="Class II aaRS and biotin synthetases"/>
    <property type="match status" value="1"/>
</dbReference>
<feature type="binding site" evidence="8">
    <location>
        <position position="480"/>
    </location>
    <ligand>
        <name>L-aspartate</name>
        <dbReference type="ChEBI" id="CHEBI:29991"/>
    </ligand>
</feature>
<dbReference type="InterPro" id="IPR004365">
    <property type="entry name" value="NA-bd_OB_tRNA"/>
</dbReference>
<reference evidence="10 13" key="2">
    <citation type="journal article" date="2023" name="Int. J. Syst. Evol. Microbiol.">
        <title>The observation of taxonomic boundaries for the 16SrII and 16SrXXV phytoplasmas using genome-based delimitation.</title>
        <authorList>
            <person name="Rodrigues Jardim B."/>
            <person name="Tran-Nguyen L.T.T."/>
            <person name="Gambley C."/>
            <person name="Al-Sadi A.M."/>
            <person name="Al-Subhi A.M."/>
            <person name="Foissac X."/>
            <person name="Salar P."/>
            <person name="Cai H."/>
            <person name="Yang J.Y."/>
            <person name="Davis R."/>
            <person name="Jones L."/>
            <person name="Rodoni B."/>
            <person name="Constable F.E."/>
        </authorList>
    </citation>
    <scope>NUCLEOTIDE SEQUENCE [LARGE SCALE GENOMIC DNA]</scope>
    <source>
        <strain evidence="10">BAWM-OMN-P75</strain>
    </source>
</reference>
<evidence type="ECO:0000256" key="1">
    <source>
        <dbReference type="ARBA" id="ARBA00006303"/>
    </source>
</evidence>
<evidence type="ECO:0000259" key="9">
    <source>
        <dbReference type="PROSITE" id="PS50862"/>
    </source>
</evidence>
<feature type="region of interest" description="Aspartate" evidence="8">
    <location>
        <begin position="196"/>
        <end position="199"/>
    </location>
</feature>
<dbReference type="InterPro" id="IPR012340">
    <property type="entry name" value="NA-bd_OB-fold"/>
</dbReference>
<evidence type="ECO:0000256" key="8">
    <source>
        <dbReference type="HAMAP-Rule" id="MF_00044"/>
    </source>
</evidence>
<feature type="binding site" evidence="8">
    <location>
        <begin position="525"/>
        <end position="528"/>
    </location>
    <ligand>
        <name>ATP</name>
        <dbReference type="ChEBI" id="CHEBI:30616"/>
    </ligand>
</feature>
<dbReference type="GO" id="GO:0005524">
    <property type="term" value="F:ATP binding"/>
    <property type="evidence" value="ECO:0007669"/>
    <property type="project" value="UniProtKB-UniRule"/>
</dbReference>
<feature type="binding site" evidence="8">
    <location>
        <position position="441"/>
    </location>
    <ligand>
        <name>L-aspartate</name>
        <dbReference type="ChEBI" id="CHEBI:29991"/>
    </ligand>
</feature>
<evidence type="ECO:0000256" key="3">
    <source>
        <dbReference type="ARBA" id="ARBA00022598"/>
    </source>
</evidence>
<dbReference type="EMBL" id="JAOSJG010000011">
    <property type="protein sequence ID" value="MEK0309153.1"/>
    <property type="molecule type" value="Genomic_DNA"/>
</dbReference>
<dbReference type="AlphaFoldDB" id="A0A1S9M1M7"/>
<evidence type="ECO:0000313" key="13">
    <source>
        <dbReference type="Proteomes" id="UP001383392"/>
    </source>
</evidence>
<protein>
    <recommendedName>
        <fullName evidence="8">Aspartate--tRNA ligase</fullName>
        <ecNumber evidence="8">6.1.1.12</ecNumber>
    </recommendedName>
    <alternativeName>
        <fullName evidence="8">Aspartyl-tRNA synthetase</fullName>
        <shortName evidence="8">AspRS</shortName>
    </alternativeName>
</protein>
<keyword evidence="5 8" id="KW-0067">ATP-binding</keyword>
<dbReference type="HAMAP" id="MF_00044">
    <property type="entry name" value="Asp_tRNA_synth_type1"/>
    <property type="match status" value="1"/>
</dbReference>
<dbReference type="GO" id="GO:0003676">
    <property type="term" value="F:nucleic acid binding"/>
    <property type="evidence" value="ECO:0007669"/>
    <property type="project" value="InterPro"/>
</dbReference>
<comment type="subcellular location">
    <subcellularLocation>
        <location evidence="8">Cytoplasm</location>
    </subcellularLocation>
</comment>
<gene>
    <name evidence="8 10" type="primary">aspS</name>
    <name evidence="11" type="ORF">B2G44_01310</name>
    <name evidence="10" type="ORF">OC712_01505</name>
</gene>
<dbReference type="Gene3D" id="3.30.930.10">
    <property type="entry name" value="Bira Bifunctional Protein, Domain 2"/>
    <property type="match status" value="1"/>
</dbReference>
<dbReference type="EC" id="6.1.1.12" evidence="8"/>
<dbReference type="RefSeq" id="WP_078123055.1">
    <property type="nucleotide sequence ID" value="NZ_JAOSJG010000011.1"/>
</dbReference>
<dbReference type="PANTHER" id="PTHR22594">
    <property type="entry name" value="ASPARTYL/LYSYL-TRNA SYNTHETASE"/>
    <property type="match status" value="1"/>
</dbReference>
<dbReference type="SUPFAM" id="SSF50249">
    <property type="entry name" value="Nucleic acid-binding proteins"/>
    <property type="match status" value="1"/>
</dbReference>
<keyword evidence="4 8" id="KW-0547">Nucleotide-binding</keyword>
<evidence type="ECO:0000256" key="7">
    <source>
        <dbReference type="ARBA" id="ARBA00023146"/>
    </source>
</evidence>
<keyword evidence="13" id="KW-1185">Reference proteome</keyword>
<dbReference type="PRINTS" id="PR01042">
    <property type="entry name" value="TRNASYNTHASP"/>
</dbReference>
<feature type="binding site" evidence="8">
    <location>
        <position position="218"/>
    </location>
    <ligand>
        <name>L-aspartate</name>
        <dbReference type="ChEBI" id="CHEBI:29991"/>
    </ligand>
</feature>
<comment type="subunit">
    <text evidence="2 8">Homodimer.</text>
</comment>
<dbReference type="EMBL" id="MWKN01000041">
    <property type="protein sequence ID" value="OOP58983.1"/>
    <property type="molecule type" value="Genomic_DNA"/>
</dbReference>
<dbReference type="InterPro" id="IPR004115">
    <property type="entry name" value="GAD-like_sf"/>
</dbReference>
<evidence type="ECO:0000256" key="2">
    <source>
        <dbReference type="ARBA" id="ARBA00011738"/>
    </source>
</evidence>
<dbReference type="Proteomes" id="UP000189722">
    <property type="component" value="Unassembled WGS sequence"/>
</dbReference>
<dbReference type="SUPFAM" id="SSF55261">
    <property type="entry name" value="GAD domain-like"/>
    <property type="match status" value="1"/>
</dbReference>
<dbReference type="GO" id="GO:0006422">
    <property type="term" value="P:aspartyl-tRNA aminoacylation"/>
    <property type="evidence" value="ECO:0007669"/>
    <property type="project" value="UniProtKB-UniRule"/>
</dbReference>
<dbReference type="Gene3D" id="3.30.1360.30">
    <property type="entry name" value="GAD-like domain"/>
    <property type="match status" value="1"/>
</dbReference>
<feature type="binding site" evidence="8">
    <location>
        <position position="172"/>
    </location>
    <ligand>
        <name>L-aspartate</name>
        <dbReference type="ChEBI" id="CHEBI:29991"/>
    </ligand>
</feature>
<evidence type="ECO:0000256" key="4">
    <source>
        <dbReference type="ARBA" id="ARBA00022741"/>
    </source>
</evidence>
<dbReference type="NCBIfam" id="TIGR00459">
    <property type="entry name" value="aspS_bact"/>
    <property type="match status" value="1"/>
</dbReference>
<dbReference type="OrthoDB" id="9801152at2"/>
<keyword evidence="7 8" id="KW-0030">Aminoacyl-tRNA synthetase</keyword>
<dbReference type="Pfam" id="PF00152">
    <property type="entry name" value="tRNA-synt_2"/>
    <property type="match status" value="1"/>
</dbReference>
<name>A0A1S9M1M7_9MOLU</name>
<dbReference type="PANTHER" id="PTHR22594:SF5">
    <property type="entry name" value="ASPARTATE--TRNA LIGASE, MITOCHONDRIAL"/>
    <property type="match status" value="1"/>
</dbReference>
<dbReference type="PROSITE" id="PS50862">
    <property type="entry name" value="AA_TRNA_LIGASE_II"/>
    <property type="match status" value="1"/>
</dbReference>
<evidence type="ECO:0000256" key="5">
    <source>
        <dbReference type="ARBA" id="ARBA00022840"/>
    </source>
</evidence>
<evidence type="ECO:0000313" key="11">
    <source>
        <dbReference type="EMBL" id="OOP58983.1"/>
    </source>
</evidence>